<keyword evidence="2" id="KW-1185">Reference proteome</keyword>
<organism evidence="1 2">
    <name type="scientific">Dyadobacter soli</name>
    <dbReference type="NCBI Taxonomy" id="659014"/>
    <lineage>
        <taxon>Bacteria</taxon>
        <taxon>Pseudomonadati</taxon>
        <taxon>Bacteroidota</taxon>
        <taxon>Cytophagia</taxon>
        <taxon>Cytophagales</taxon>
        <taxon>Spirosomataceae</taxon>
        <taxon>Dyadobacter</taxon>
    </lineage>
</organism>
<protein>
    <submittedName>
        <fullName evidence="1">Uncharacterized protein</fullName>
    </submittedName>
</protein>
<evidence type="ECO:0000313" key="1">
    <source>
        <dbReference type="EMBL" id="SDG89359.1"/>
    </source>
</evidence>
<accession>A0A1G7XYU9</accession>
<sequence length="59" mass="7040">MKKTWNGYLSDNIKQPDQKYLSIFRLPGGCRHPNFGYQFNKQNHESLKRKDVSGYYREG</sequence>
<reference evidence="2" key="1">
    <citation type="submission" date="2016-10" db="EMBL/GenBank/DDBJ databases">
        <authorList>
            <person name="Varghese N."/>
            <person name="Submissions S."/>
        </authorList>
    </citation>
    <scope>NUCLEOTIDE SEQUENCE [LARGE SCALE GENOMIC DNA]</scope>
    <source>
        <strain evidence="2">DSM 25329</strain>
    </source>
</reference>
<dbReference type="Proteomes" id="UP000198748">
    <property type="component" value="Unassembled WGS sequence"/>
</dbReference>
<dbReference type="EMBL" id="FNAN01000025">
    <property type="protein sequence ID" value="SDG89359.1"/>
    <property type="molecule type" value="Genomic_DNA"/>
</dbReference>
<gene>
    <name evidence="1" type="ORF">SAMN04487996_1255</name>
</gene>
<proteinExistence type="predicted"/>
<evidence type="ECO:0000313" key="2">
    <source>
        <dbReference type="Proteomes" id="UP000198748"/>
    </source>
</evidence>
<dbReference type="AlphaFoldDB" id="A0A1G7XYU9"/>
<name>A0A1G7XYU9_9BACT</name>
<dbReference type="STRING" id="659014.SAMN04487996_1255"/>